<evidence type="ECO:0000256" key="4">
    <source>
        <dbReference type="ARBA" id="ARBA00022898"/>
    </source>
</evidence>
<dbReference type="PANTHER" id="PTHR42778:SF1">
    <property type="entry name" value="2-AMINOETHYLPHOSPHONATE--PYRUVATE TRANSAMINASE"/>
    <property type="match status" value="1"/>
</dbReference>
<evidence type="ECO:0000256" key="2">
    <source>
        <dbReference type="ARBA" id="ARBA00022576"/>
    </source>
</evidence>
<sequence length="116" mass="12816">MTDFAKEPLLLTPGPLTTSRTVKEAMSRDWGARDALFIEMTSRVRRAFEKISGVEVDGGSHTCIPIQGSGTFAVEAAITSFVPRNGKVLVLVNGAYGRRICRICNYHNRTFTSYET</sequence>
<dbReference type="GO" id="GO:0008483">
    <property type="term" value="F:transaminase activity"/>
    <property type="evidence" value="ECO:0007669"/>
    <property type="project" value="UniProtKB-KW"/>
</dbReference>
<keyword evidence="3" id="KW-0808">Transferase</keyword>
<reference evidence="5" key="1">
    <citation type="submission" date="2018-05" db="EMBL/GenBank/DDBJ databases">
        <authorList>
            <person name="Lanie J.A."/>
            <person name="Ng W.-L."/>
            <person name="Kazmierczak K.M."/>
            <person name="Andrzejewski T.M."/>
            <person name="Davidsen T.M."/>
            <person name="Wayne K.J."/>
            <person name="Tettelin H."/>
            <person name="Glass J.I."/>
            <person name="Rusch D."/>
            <person name="Podicherti R."/>
            <person name="Tsui H.-C.T."/>
            <person name="Winkler M.E."/>
        </authorList>
    </citation>
    <scope>NUCLEOTIDE SEQUENCE</scope>
</reference>
<feature type="non-terminal residue" evidence="5">
    <location>
        <position position="116"/>
    </location>
</feature>
<dbReference type="Gene3D" id="3.40.640.10">
    <property type="entry name" value="Type I PLP-dependent aspartate aminotransferase-like (Major domain)"/>
    <property type="match status" value="1"/>
</dbReference>
<comment type="cofactor">
    <cofactor evidence="1">
        <name>pyridoxal 5'-phosphate</name>
        <dbReference type="ChEBI" id="CHEBI:597326"/>
    </cofactor>
</comment>
<protein>
    <recommendedName>
        <fullName evidence="6">Aminotransferase class V domain-containing protein</fullName>
    </recommendedName>
</protein>
<proteinExistence type="predicted"/>
<dbReference type="InterPro" id="IPR015424">
    <property type="entry name" value="PyrdxlP-dep_Trfase"/>
</dbReference>
<dbReference type="InterPro" id="IPR015421">
    <property type="entry name" value="PyrdxlP-dep_Trfase_major"/>
</dbReference>
<accession>A0A382FM17</accession>
<gene>
    <name evidence="5" type="ORF">METZ01_LOCUS215875</name>
</gene>
<keyword evidence="2" id="KW-0032">Aminotransferase</keyword>
<evidence type="ECO:0000313" key="5">
    <source>
        <dbReference type="EMBL" id="SVB63021.1"/>
    </source>
</evidence>
<keyword evidence="4" id="KW-0663">Pyridoxal phosphate</keyword>
<dbReference type="AlphaFoldDB" id="A0A382FM17"/>
<evidence type="ECO:0000256" key="3">
    <source>
        <dbReference type="ARBA" id="ARBA00022679"/>
    </source>
</evidence>
<evidence type="ECO:0008006" key="6">
    <source>
        <dbReference type="Google" id="ProtNLM"/>
    </source>
</evidence>
<dbReference type="SUPFAM" id="SSF53383">
    <property type="entry name" value="PLP-dependent transferases"/>
    <property type="match status" value="1"/>
</dbReference>
<name>A0A382FM17_9ZZZZ</name>
<dbReference type="EMBL" id="UINC01050266">
    <property type="protein sequence ID" value="SVB63021.1"/>
    <property type="molecule type" value="Genomic_DNA"/>
</dbReference>
<evidence type="ECO:0000256" key="1">
    <source>
        <dbReference type="ARBA" id="ARBA00001933"/>
    </source>
</evidence>
<dbReference type="PANTHER" id="PTHR42778">
    <property type="entry name" value="2-AMINOETHYLPHOSPHONATE--PYRUVATE TRANSAMINASE"/>
    <property type="match status" value="1"/>
</dbReference>
<organism evidence="5">
    <name type="scientific">marine metagenome</name>
    <dbReference type="NCBI Taxonomy" id="408172"/>
    <lineage>
        <taxon>unclassified sequences</taxon>
        <taxon>metagenomes</taxon>
        <taxon>ecological metagenomes</taxon>
    </lineage>
</organism>